<protein>
    <submittedName>
        <fullName evidence="2">Uncharacterized protein</fullName>
    </submittedName>
</protein>
<accession>A0A0M6XLW6</accession>
<dbReference type="RefSeq" id="WP_055681093.1">
    <property type="nucleotide sequence ID" value="NZ_CXPG01000009.1"/>
</dbReference>
<evidence type="ECO:0000313" key="2">
    <source>
        <dbReference type="EMBL" id="CTQ31632.1"/>
    </source>
</evidence>
<dbReference type="Proteomes" id="UP000048908">
    <property type="component" value="Unassembled WGS sequence"/>
</dbReference>
<keyword evidence="1" id="KW-0812">Transmembrane</keyword>
<keyword evidence="3" id="KW-1185">Reference proteome</keyword>
<evidence type="ECO:0000256" key="1">
    <source>
        <dbReference type="SAM" id="Phobius"/>
    </source>
</evidence>
<sequence>MRILTPFLHDETATVALNWVVLTAGLTGLAGAAMVVFSGEIDALSFNVGAGMQNREQRPSWAYKPHDQARYDGMRTALATLTRPELDAVSAWGNALRPYRDTVSGEDGEAFDDLDAAITANFGDRSLERGTETTADEQALAGAFAKLGVSAQNGSGATGPT</sequence>
<keyword evidence="1" id="KW-1133">Transmembrane helix</keyword>
<gene>
    <name evidence="2" type="ORF">JAN5088_00390</name>
</gene>
<evidence type="ECO:0000313" key="3">
    <source>
        <dbReference type="Proteomes" id="UP000048908"/>
    </source>
</evidence>
<dbReference type="EMBL" id="CXPG01000009">
    <property type="protein sequence ID" value="CTQ31632.1"/>
    <property type="molecule type" value="Genomic_DNA"/>
</dbReference>
<organism evidence="2 3">
    <name type="scientific">Jannaschia rubra</name>
    <dbReference type="NCBI Taxonomy" id="282197"/>
    <lineage>
        <taxon>Bacteria</taxon>
        <taxon>Pseudomonadati</taxon>
        <taxon>Pseudomonadota</taxon>
        <taxon>Alphaproteobacteria</taxon>
        <taxon>Rhodobacterales</taxon>
        <taxon>Roseobacteraceae</taxon>
        <taxon>Jannaschia</taxon>
    </lineage>
</organism>
<reference evidence="2 3" key="1">
    <citation type="submission" date="2015-07" db="EMBL/GenBank/DDBJ databases">
        <authorList>
            <person name="Noorani M."/>
        </authorList>
    </citation>
    <scope>NUCLEOTIDE SEQUENCE [LARGE SCALE GENOMIC DNA]</scope>
    <source>
        <strain evidence="2 3">CECT 5088</strain>
    </source>
</reference>
<proteinExistence type="predicted"/>
<dbReference type="AlphaFoldDB" id="A0A0M6XLW6"/>
<keyword evidence="1" id="KW-0472">Membrane</keyword>
<dbReference type="OrthoDB" id="7659373at2"/>
<name>A0A0M6XLW6_9RHOB</name>
<feature type="transmembrane region" description="Helical" evidence="1">
    <location>
        <begin position="16"/>
        <end position="37"/>
    </location>
</feature>